<organism evidence="1 2">
    <name type="scientific">Psophocarpus tetragonolobus</name>
    <name type="common">Winged bean</name>
    <name type="synonym">Dolichos tetragonolobus</name>
    <dbReference type="NCBI Taxonomy" id="3891"/>
    <lineage>
        <taxon>Eukaryota</taxon>
        <taxon>Viridiplantae</taxon>
        <taxon>Streptophyta</taxon>
        <taxon>Embryophyta</taxon>
        <taxon>Tracheophyta</taxon>
        <taxon>Spermatophyta</taxon>
        <taxon>Magnoliopsida</taxon>
        <taxon>eudicotyledons</taxon>
        <taxon>Gunneridae</taxon>
        <taxon>Pentapetalae</taxon>
        <taxon>rosids</taxon>
        <taxon>fabids</taxon>
        <taxon>Fabales</taxon>
        <taxon>Fabaceae</taxon>
        <taxon>Papilionoideae</taxon>
        <taxon>50 kb inversion clade</taxon>
        <taxon>NPAAA clade</taxon>
        <taxon>indigoferoid/millettioid clade</taxon>
        <taxon>Phaseoleae</taxon>
        <taxon>Psophocarpus</taxon>
    </lineage>
</organism>
<evidence type="ECO:0000313" key="2">
    <source>
        <dbReference type="Proteomes" id="UP001386955"/>
    </source>
</evidence>
<dbReference type="AlphaFoldDB" id="A0AAN9SCF1"/>
<protein>
    <submittedName>
        <fullName evidence="1">Uncharacterized protein</fullName>
    </submittedName>
</protein>
<accession>A0AAN9SCF1</accession>
<dbReference type="EMBL" id="JAYMYS010000005">
    <property type="protein sequence ID" value="KAK7392540.1"/>
    <property type="molecule type" value="Genomic_DNA"/>
</dbReference>
<keyword evidence="2" id="KW-1185">Reference proteome</keyword>
<sequence>MGKISYFTDKLLAFAFVHLDCTMCPPPPFVFCLLQQNQLLLKHSLSLSLCYIAFTLLFPRQPNPSSNPM</sequence>
<comment type="caution">
    <text evidence="1">The sequence shown here is derived from an EMBL/GenBank/DDBJ whole genome shotgun (WGS) entry which is preliminary data.</text>
</comment>
<dbReference type="Proteomes" id="UP001386955">
    <property type="component" value="Unassembled WGS sequence"/>
</dbReference>
<proteinExistence type="predicted"/>
<evidence type="ECO:0000313" key="1">
    <source>
        <dbReference type="EMBL" id="KAK7392540.1"/>
    </source>
</evidence>
<name>A0AAN9SCF1_PSOTE</name>
<gene>
    <name evidence="1" type="ORF">VNO78_20983</name>
</gene>
<reference evidence="1 2" key="1">
    <citation type="submission" date="2024-01" db="EMBL/GenBank/DDBJ databases">
        <title>The genomes of 5 underutilized Papilionoideae crops provide insights into root nodulation and disease resistanc.</title>
        <authorList>
            <person name="Jiang F."/>
        </authorList>
    </citation>
    <scope>NUCLEOTIDE SEQUENCE [LARGE SCALE GENOMIC DNA]</scope>
    <source>
        <strain evidence="1">DUOXIRENSHENG_FW03</strain>
        <tissue evidence="1">Leaves</tissue>
    </source>
</reference>